<gene>
    <name evidence="1" type="ORF">H0S81_04050</name>
</gene>
<name>A0A931CWJ0_9BACT</name>
<protein>
    <submittedName>
        <fullName evidence="1">DUF2889 domain-containing protein</fullName>
    </submittedName>
</protein>
<reference evidence="1" key="1">
    <citation type="submission" date="2020-07" db="EMBL/GenBank/DDBJ databases">
        <title>Severe corrosion of carbon steel in oil field produced water can be linked to methanogenic archaea containing a special type of NiFe hydrogenase.</title>
        <authorList>
            <person name="Lahme S."/>
            <person name="Mand J."/>
            <person name="Longwell J."/>
            <person name="Smith R."/>
            <person name="Enning D."/>
        </authorList>
    </citation>
    <scope>NUCLEOTIDE SEQUENCE</scope>
    <source>
        <strain evidence="1">MIC098Bin6</strain>
    </source>
</reference>
<dbReference type="Pfam" id="PF11136">
    <property type="entry name" value="DUF2889"/>
    <property type="match status" value="1"/>
</dbReference>
<accession>A0A931CWJ0</accession>
<proteinExistence type="predicted"/>
<organism evidence="1 2">
    <name type="scientific">Desulfotignum balticum</name>
    <dbReference type="NCBI Taxonomy" id="115781"/>
    <lineage>
        <taxon>Bacteria</taxon>
        <taxon>Pseudomonadati</taxon>
        <taxon>Thermodesulfobacteriota</taxon>
        <taxon>Desulfobacteria</taxon>
        <taxon>Desulfobacterales</taxon>
        <taxon>Desulfobacteraceae</taxon>
        <taxon>Desulfotignum</taxon>
    </lineage>
</organism>
<dbReference type="InterPro" id="IPR021312">
    <property type="entry name" value="DUF2889"/>
</dbReference>
<evidence type="ECO:0000313" key="2">
    <source>
        <dbReference type="Proteomes" id="UP000706172"/>
    </source>
</evidence>
<sequence>MLADLIKDLSRIHTRDIRMSTFPHDNSQVIVKGELIDTRYIRIFDITGKVLEPGTIHHIRLFCRIAPDPLRIVEAFADMPVIPMEECRTTLDRVPLLTGLEIKPGFTRKVSEIMGGTRGCTHLATLTKAMAQEIVHGWLTEKRRNPAPLPDNLENIKEKGFLMDSCRMWKKDGPKIQALKQAVLARKKNNPDK</sequence>
<dbReference type="Proteomes" id="UP000706172">
    <property type="component" value="Unassembled WGS sequence"/>
</dbReference>
<dbReference type="AlphaFoldDB" id="A0A931CWJ0"/>
<comment type="caution">
    <text evidence="1">The sequence shown here is derived from an EMBL/GenBank/DDBJ whole genome shotgun (WGS) entry which is preliminary data.</text>
</comment>
<evidence type="ECO:0000313" key="1">
    <source>
        <dbReference type="EMBL" id="MBG0779079.1"/>
    </source>
</evidence>
<dbReference type="EMBL" id="JACCQK010000197">
    <property type="protein sequence ID" value="MBG0779079.1"/>
    <property type="molecule type" value="Genomic_DNA"/>
</dbReference>